<protein>
    <submittedName>
        <fullName evidence="2">Phenylalanine--tRNA ligase beta subunit-related protein</fullName>
    </submittedName>
</protein>
<feature type="domain" description="B3/B4 tRNA-binding" evidence="1">
    <location>
        <begin position="59"/>
        <end position="206"/>
    </location>
</feature>
<dbReference type="SMART" id="SM00873">
    <property type="entry name" value="B3_4"/>
    <property type="match status" value="1"/>
</dbReference>
<name>A0ABP6LM49_9ACTN</name>
<evidence type="ECO:0000313" key="2">
    <source>
        <dbReference type="EMBL" id="GAA3049928.1"/>
    </source>
</evidence>
<dbReference type="Gene3D" id="3.50.40.10">
    <property type="entry name" value="Phenylalanyl-trna Synthetase, Chain B, domain 3"/>
    <property type="match status" value="1"/>
</dbReference>
<gene>
    <name evidence="2" type="ORF">GCM10010448_36160</name>
</gene>
<comment type="caution">
    <text evidence="2">The sequence shown here is derived from an EMBL/GenBank/DDBJ whole genome shotgun (WGS) entry which is preliminary data.</text>
</comment>
<dbReference type="GO" id="GO:0016874">
    <property type="term" value="F:ligase activity"/>
    <property type="evidence" value="ECO:0007669"/>
    <property type="project" value="UniProtKB-KW"/>
</dbReference>
<dbReference type="Pfam" id="PF03483">
    <property type="entry name" value="B3_4"/>
    <property type="match status" value="1"/>
</dbReference>
<keyword evidence="2" id="KW-0436">Ligase</keyword>
<dbReference type="PANTHER" id="PTHR39209:SF2">
    <property type="entry name" value="CYTOPLASMIC PROTEIN"/>
    <property type="match status" value="1"/>
</dbReference>
<evidence type="ECO:0000313" key="3">
    <source>
        <dbReference type="Proteomes" id="UP001501532"/>
    </source>
</evidence>
<sequence>MYFTHADEIWDAHPNLRALVVVTDNVLGAEQGHQRIKKLAEDIDRRQTAAAEAEMPEIAAWREAFARMGLKPTQYRCASEALLRRYRKSKEMPSFHPLVDYLNYVSMAFGTPIAAFDMSKVAEGIEVRPATGSETYLTFQGESENPAEGEVVFADPEGYAHSRRWTYRQSGKSVVSPETDRVLIVSEAHHAAAAEDLAAMEAELRGGLVDLGVRIVTTAMIDPSHRRLDFSYS</sequence>
<dbReference type="EMBL" id="BAAAUF010000030">
    <property type="protein sequence ID" value="GAA3049928.1"/>
    <property type="molecule type" value="Genomic_DNA"/>
</dbReference>
<evidence type="ECO:0000259" key="1">
    <source>
        <dbReference type="SMART" id="SM00873"/>
    </source>
</evidence>
<accession>A0ABP6LM49</accession>
<dbReference type="InterPro" id="IPR020825">
    <property type="entry name" value="Phe-tRNA_synthase-like_B3/B4"/>
</dbReference>
<dbReference type="SUPFAM" id="SSF56037">
    <property type="entry name" value="PheT/TilS domain"/>
    <property type="match status" value="1"/>
</dbReference>
<dbReference type="InterPro" id="IPR005146">
    <property type="entry name" value="B3/B4_tRNA-bd"/>
</dbReference>
<keyword evidence="3" id="KW-1185">Reference proteome</keyword>
<dbReference type="PANTHER" id="PTHR39209">
    <property type="match status" value="1"/>
</dbReference>
<proteinExistence type="predicted"/>
<dbReference type="RefSeq" id="WP_234516716.1">
    <property type="nucleotide sequence ID" value="NZ_BAAAUF010000030.1"/>
</dbReference>
<organism evidence="2 3">
    <name type="scientific">Streptomyces glomeratus</name>
    <dbReference type="NCBI Taxonomy" id="284452"/>
    <lineage>
        <taxon>Bacteria</taxon>
        <taxon>Bacillati</taxon>
        <taxon>Actinomycetota</taxon>
        <taxon>Actinomycetes</taxon>
        <taxon>Kitasatosporales</taxon>
        <taxon>Streptomycetaceae</taxon>
        <taxon>Streptomyces</taxon>
    </lineage>
</organism>
<dbReference type="Proteomes" id="UP001501532">
    <property type="component" value="Unassembled WGS sequence"/>
</dbReference>
<reference evidence="3" key="1">
    <citation type="journal article" date="2019" name="Int. J. Syst. Evol. Microbiol.">
        <title>The Global Catalogue of Microorganisms (GCM) 10K type strain sequencing project: providing services to taxonomists for standard genome sequencing and annotation.</title>
        <authorList>
            <consortium name="The Broad Institute Genomics Platform"/>
            <consortium name="The Broad Institute Genome Sequencing Center for Infectious Disease"/>
            <person name="Wu L."/>
            <person name="Ma J."/>
        </authorList>
    </citation>
    <scope>NUCLEOTIDE SEQUENCE [LARGE SCALE GENOMIC DNA]</scope>
    <source>
        <strain evidence="3">JCM 9091</strain>
    </source>
</reference>